<evidence type="ECO:0000313" key="11">
    <source>
        <dbReference type="EMBL" id="KAJ3452670.1"/>
    </source>
</evidence>
<dbReference type="EMBL" id="JANTQA010000023">
    <property type="protein sequence ID" value="KAJ3445838.1"/>
    <property type="molecule type" value="Genomic_DNA"/>
</dbReference>
<organism evidence="8 16">
    <name type="scientific">Anaeramoeba flamelloides</name>
    <dbReference type="NCBI Taxonomy" id="1746091"/>
    <lineage>
        <taxon>Eukaryota</taxon>
        <taxon>Metamonada</taxon>
        <taxon>Anaeramoebidae</taxon>
        <taxon>Anaeramoeba</taxon>
    </lineage>
</organism>
<sequence length="188" mass="21911">MGKLRKSRKFAKVKRKIRKQDRRIATEEKDKKEKKRKKTKSLVRNLPQVSSSMFFAYNESLGPPYRVILDTNFIYFSARNRLDITTGLFDLLMAKTIVYITDCVVGELEKLGPKFKVALKVSKDPRFKRLTCNCNGYADDCLCTTVTNFKCYMIATCDRNLKRRIRKIPGVPIVSIKHHQFIVERLPL</sequence>
<evidence type="ECO:0000313" key="16">
    <source>
        <dbReference type="Proteomes" id="UP001146793"/>
    </source>
</evidence>
<dbReference type="EMBL" id="JANTQA010000051">
    <property type="protein sequence ID" value="KAJ3430134.1"/>
    <property type="molecule type" value="Genomic_DNA"/>
</dbReference>
<evidence type="ECO:0000256" key="2">
    <source>
        <dbReference type="ARBA" id="ARBA00022517"/>
    </source>
</evidence>
<dbReference type="EMBL" id="JAOAOG010000266">
    <property type="protein sequence ID" value="KAJ6234824.1"/>
    <property type="molecule type" value="Genomic_DNA"/>
</dbReference>
<keyword evidence="2" id="KW-0690">Ribosome biogenesis</keyword>
<evidence type="ECO:0000313" key="10">
    <source>
        <dbReference type="EMBL" id="KAJ3445838.1"/>
    </source>
</evidence>
<reference evidence="8" key="2">
    <citation type="submission" date="2022-08" db="EMBL/GenBank/DDBJ databases">
        <title>Novel sulphate-reducing endosymbionts in the free-living metamonad Anaeramoeba.</title>
        <authorList>
            <person name="Jerlstrom-Hultqvist J."/>
            <person name="Cepicka I."/>
            <person name="Gallot-Lavallee L."/>
            <person name="Salas-Leiva D."/>
            <person name="Curtis B.A."/>
            <person name="Zahonova K."/>
            <person name="Pipaliya S."/>
            <person name="Dacks J."/>
            <person name="Roger A.J."/>
        </authorList>
    </citation>
    <scope>NUCLEOTIDE SEQUENCE</scope>
    <source>
        <strain evidence="8">Busselton2</strain>
    </source>
</reference>
<evidence type="ECO:0000313" key="8">
    <source>
        <dbReference type="EMBL" id="KAJ3430134.1"/>
    </source>
</evidence>
<dbReference type="SMART" id="SM00670">
    <property type="entry name" value="PINc"/>
    <property type="match status" value="1"/>
</dbReference>
<dbReference type="EMBL" id="JAOAOG010000195">
    <property type="protein sequence ID" value="KAJ6241263.1"/>
    <property type="molecule type" value="Genomic_DNA"/>
</dbReference>
<dbReference type="Gene3D" id="3.40.50.1010">
    <property type="entry name" value="5'-nuclease"/>
    <property type="match status" value="1"/>
</dbReference>
<dbReference type="Proteomes" id="UP001146793">
    <property type="component" value="Unassembled WGS sequence"/>
</dbReference>
<protein>
    <submittedName>
        <fullName evidence="8">rRNA-processing protein fcf1</fullName>
    </submittedName>
</protein>
<dbReference type="EMBL" id="JAOAOG010000133">
    <property type="protein sequence ID" value="KAJ6246483.1"/>
    <property type="molecule type" value="Genomic_DNA"/>
</dbReference>
<reference evidence="12" key="1">
    <citation type="submission" date="2022-08" db="EMBL/GenBank/DDBJ databases">
        <title>Novel sulfate-reducing endosymbionts in the free-living metamonad Anaeramoeba.</title>
        <authorList>
            <person name="Jerlstrom-Hultqvist J."/>
            <person name="Cepicka I."/>
            <person name="Gallot-Lavallee L."/>
            <person name="Salas-Leiva D."/>
            <person name="Curtis B.A."/>
            <person name="Zahonova K."/>
            <person name="Pipaliya S."/>
            <person name="Dacks J."/>
            <person name="Roger A.J."/>
        </authorList>
    </citation>
    <scope>NUCLEOTIDE SEQUENCE</scope>
    <source>
        <strain evidence="12">Schooner1</strain>
    </source>
</reference>
<dbReference type="InterPro" id="IPR006984">
    <property type="entry name" value="Fcf1/UTP23"/>
</dbReference>
<dbReference type="AlphaFoldDB" id="A0AAV7YRQ5"/>
<evidence type="ECO:0000313" key="9">
    <source>
        <dbReference type="EMBL" id="KAJ3436974.1"/>
    </source>
</evidence>
<evidence type="ECO:0000259" key="7">
    <source>
        <dbReference type="SMART" id="SM00670"/>
    </source>
</evidence>
<dbReference type="GO" id="GO:0032040">
    <property type="term" value="C:small-subunit processome"/>
    <property type="evidence" value="ECO:0007669"/>
    <property type="project" value="InterPro"/>
</dbReference>
<feature type="compositionally biased region" description="Basic and acidic residues" evidence="6">
    <location>
        <begin position="22"/>
        <end position="31"/>
    </location>
</feature>
<gene>
    <name evidence="11" type="ORF">M0812_04444</name>
    <name evidence="10" type="ORF">M0812_11725</name>
    <name evidence="9" type="ORF">M0812_19041</name>
    <name evidence="8" type="ORF">M0812_23135</name>
    <name evidence="15" type="ORF">M0813_14804</name>
    <name evidence="14" type="ORF">M0813_19150</name>
    <name evidence="13" type="ORF">M0813_23455</name>
    <name evidence="12" type="ORF">M0813_28801</name>
</gene>
<dbReference type="PANTHER" id="PTHR12416">
    <property type="entry name" value="RRNA-PROCESSING PROTEIN UTP23 HOMOLOG"/>
    <property type="match status" value="1"/>
</dbReference>
<evidence type="ECO:0000256" key="4">
    <source>
        <dbReference type="ARBA" id="ARBA00023242"/>
    </source>
</evidence>
<evidence type="ECO:0000256" key="5">
    <source>
        <dbReference type="ARBA" id="ARBA00024026"/>
    </source>
</evidence>
<dbReference type="CDD" id="cd09864">
    <property type="entry name" value="PIN_Fcf1-like"/>
    <property type="match status" value="1"/>
</dbReference>
<comment type="caution">
    <text evidence="8">The sequence shown here is derived from an EMBL/GenBank/DDBJ whole genome shotgun (WGS) entry which is preliminary data.</text>
</comment>
<dbReference type="SUPFAM" id="SSF88723">
    <property type="entry name" value="PIN domain-like"/>
    <property type="match status" value="1"/>
</dbReference>
<comment type="similarity">
    <text evidence="5">Belongs to the UTP23/FCF1 family. FCF1 subfamily.</text>
</comment>
<name>A0AAV7YRQ5_9EUKA</name>
<keyword evidence="17" id="KW-1185">Reference proteome</keyword>
<comment type="subcellular location">
    <subcellularLocation>
        <location evidence="1">Nucleus</location>
        <location evidence="1">Nucleolus</location>
    </subcellularLocation>
</comment>
<evidence type="ECO:0000256" key="1">
    <source>
        <dbReference type="ARBA" id="ARBA00004604"/>
    </source>
</evidence>
<dbReference type="FunFam" id="3.40.50.1010:FF:000039">
    <property type="entry name" value="rRNA-processing protein FCF1 family protein"/>
    <property type="match status" value="1"/>
</dbReference>
<feature type="compositionally biased region" description="Basic residues" evidence="6">
    <location>
        <begin position="1"/>
        <end position="21"/>
    </location>
</feature>
<dbReference type="Pfam" id="PF04900">
    <property type="entry name" value="Fcf1"/>
    <property type="match status" value="1"/>
</dbReference>
<evidence type="ECO:0000256" key="3">
    <source>
        <dbReference type="ARBA" id="ARBA00022552"/>
    </source>
</evidence>
<dbReference type="InterPro" id="IPR002716">
    <property type="entry name" value="PIN_dom"/>
</dbReference>
<dbReference type="InterPro" id="IPR029060">
    <property type="entry name" value="PIN-like_dom_sf"/>
</dbReference>
<evidence type="ECO:0000313" key="15">
    <source>
        <dbReference type="EMBL" id="KAJ6251606.1"/>
    </source>
</evidence>
<evidence type="ECO:0000313" key="17">
    <source>
        <dbReference type="Proteomes" id="UP001150062"/>
    </source>
</evidence>
<accession>A0AAV7YRQ5</accession>
<keyword evidence="3" id="KW-0698">rRNA processing</keyword>
<dbReference type="EMBL" id="JANTQA010000008">
    <property type="protein sequence ID" value="KAJ3452670.1"/>
    <property type="molecule type" value="Genomic_DNA"/>
</dbReference>
<dbReference type="InterPro" id="IPR037503">
    <property type="entry name" value="Fcf1_PIN"/>
</dbReference>
<dbReference type="EMBL" id="JANTQA010000036">
    <property type="protein sequence ID" value="KAJ3436974.1"/>
    <property type="molecule type" value="Genomic_DNA"/>
</dbReference>
<keyword evidence="4" id="KW-0539">Nucleus</keyword>
<dbReference type="Proteomes" id="UP001150062">
    <property type="component" value="Unassembled WGS sequence"/>
</dbReference>
<evidence type="ECO:0000313" key="12">
    <source>
        <dbReference type="EMBL" id="KAJ6234824.1"/>
    </source>
</evidence>
<proteinExistence type="inferred from homology"/>
<feature type="compositionally biased region" description="Basic residues" evidence="6">
    <location>
        <begin position="32"/>
        <end position="41"/>
    </location>
</feature>
<evidence type="ECO:0000313" key="14">
    <source>
        <dbReference type="EMBL" id="KAJ6246483.1"/>
    </source>
</evidence>
<feature type="region of interest" description="Disordered" evidence="6">
    <location>
        <begin position="1"/>
        <end position="42"/>
    </location>
</feature>
<dbReference type="EMBL" id="JAOAOG010000055">
    <property type="protein sequence ID" value="KAJ6251606.1"/>
    <property type="molecule type" value="Genomic_DNA"/>
</dbReference>
<feature type="domain" description="PIN" evidence="7">
    <location>
        <begin position="65"/>
        <end position="163"/>
    </location>
</feature>
<evidence type="ECO:0000313" key="13">
    <source>
        <dbReference type="EMBL" id="KAJ6241263.1"/>
    </source>
</evidence>
<evidence type="ECO:0000256" key="6">
    <source>
        <dbReference type="SAM" id="MobiDB-lite"/>
    </source>
</evidence>
<dbReference type="GO" id="GO:0006364">
    <property type="term" value="P:rRNA processing"/>
    <property type="evidence" value="ECO:0007669"/>
    <property type="project" value="UniProtKB-KW"/>
</dbReference>